<evidence type="ECO:0000313" key="4">
    <source>
        <dbReference type="Proteomes" id="UP000218899"/>
    </source>
</evidence>
<dbReference type="SUPFAM" id="SSF51735">
    <property type="entry name" value="NAD(P)-binding Rossmann-fold domains"/>
    <property type="match status" value="1"/>
</dbReference>
<dbReference type="GO" id="GO:0016491">
    <property type="term" value="F:oxidoreductase activity"/>
    <property type="evidence" value="ECO:0007669"/>
    <property type="project" value="InterPro"/>
</dbReference>
<feature type="domain" description="Enoyl reductase (ER)" evidence="2">
    <location>
        <begin position="10"/>
        <end position="340"/>
    </location>
</feature>
<dbReference type="InterPro" id="IPR036291">
    <property type="entry name" value="NAD(P)-bd_dom_sf"/>
</dbReference>
<dbReference type="Gene3D" id="3.90.180.10">
    <property type="entry name" value="Medium-chain alcohol dehydrogenases, catalytic domain"/>
    <property type="match status" value="1"/>
</dbReference>
<keyword evidence="4" id="KW-1185">Reference proteome</keyword>
<dbReference type="InterPro" id="IPR051603">
    <property type="entry name" value="Zinc-ADH_QOR/CCCR"/>
</dbReference>
<organism evidence="3 4">
    <name type="scientific">Sulfurifustis variabilis</name>
    <dbReference type="NCBI Taxonomy" id="1675686"/>
    <lineage>
        <taxon>Bacteria</taxon>
        <taxon>Pseudomonadati</taxon>
        <taxon>Pseudomonadota</taxon>
        <taxon>Gammaproteobacteria</taxon>
        <taxon>Acidiferrobacterales</taxon>
        <taxon>Acidiferrobacteraceae</taxon>
        <taxon>Sulfurifustis</taxon>
    </lineage>
</organism>
<reference evidence="3 4" key="1">
    <citation type="submission" date="2015-08" db="EMBL/GenBank/DDBJ databases">
        <title>Complete genome sequence of Sulfurifustis variabilis.</title>
        <authorList>
            <person name="Miura A."/>
            <person name="Kojima H."/>
            <person name="Fukui M."/>
        </authorList>
    </citation>
    <scope>NUCLEOTIDE SEQUENCE [LARGE SCALE GENOMIC DNA]</scope>
    <source>
        <strain evidence="4">skN76</strain>
    </source>
</reference>
<dbReference type="PANTHER" id="PTHR44154:SF1">
    <property type="entry name" value="QUINONE OXIDOREDUCTASE"/>
    <property type="match status" value="1"/>
</dbReference>
<name>A0A1B4V780_9GAMM</name>
<evidence type="ECO:0000313" key="3">
    <source>
        <dbReference type="EMBL" id="BAU49386.1"/>
    </source>
</evidence>
<proteinExistence type="predicted"/>
<evidence type="ECO:0000256" key="1">
    <source>
        <dbReference type="ARBA" id="ARBA00022857"/>
    </source>
</evidence>
<dbReference type="Pfam" id="PF08240">
    <property type="entry name" value="ADH_N"/>
    <property type="match status" value="1"/>
</dbReference>
<dbReference type="InterPro" id="IPR013154">
    <property type="entry name" value="ADH-like_N"/>
</dbReference>
<dbReference type="Pfam" id="PF00107">
    <property type="entry name" value="ADH_zinc_N"/>
    <property type="match status" value="1"/>
</dbReference>
<dbReference type="KEGG" id="sva:SVA_2838"/>
<sequence length="344" mass="37031">MKAAYMTRFGGPEVFAVGDLATPQVRPGHVLVRVEAAGLNYYDTLVRRGAVSQAIPLPHVPGSDIVGRVETAADDVERFRPGDAVIVAPGFPVDEADWQAEKENFAPSYYPGGTFNHGGYAQYMLIHQRWLLKNDTGLPAEELATIPLVLVTAMHTVGTLGQAGPGMRMLVHAGASGSGSMAIQVAKALGASVMTTVSTPRKADLARRLGADEVVFYRERNFADAAKEWTGGDGVDVVIDNLGGSAMRDNVRATRWGGRIVNYGLVAGLETTLPNIYEFFRGQYQLIGSFMGTLGELERGLRLVKAGKVKPVLDEALPLNRVREAHARVDNHQVAGNLALLPWT</sequence>
<dbReference type="Proteomes" id="UP000218899">
    <property type="component" value="Chromosome"/>
</dbReference>
<dbReference type="PANTHER" id="PTHR44154">
    <property type="entry name" value="QUINONE OXIDOREDUCTASE"/>
    <property type="match status" value="1"/>
</dbReference>
<dbReference type="InterPro" id="IPR013149">
    <property type="entry name" value="ADH-like_C"/>
</dbReference>
<accession>A0A1B4V780</accession>
<dbReference type="RefSeq" id="WP_169924112.1">
    <property type="nucleotide sequence ID" value="NZ_AP014936.1"/>
</dbReference>
<dbReference type="InterPro" id="IPR011032">
    <property type="entry name" value="GroES-like_sf"/>
</dbReference>
<dbReference type="SUPFAM" id="SSF50129">
    <property type="entry name" value="GroES-like"/>
    <property type="match status" value="1"/>
</dbReference>
<protein>
    <submittedName>
        <fullName evidence="3">Alcohol dehydrogenase</fullName>
    </submittedName>
</protein>
<dbReference type="AlphaFoldDB" id="A0A1B4V780"/>
<dbReference type="SMART" id="SM00829">
    <property type="entry name" value="PKS_ER"/>
    <property type="match status" value="1"/>
</dbReference>
<dbReference type="EMBL" id="AP014936">
    <property type="protein sequence ID" value="BAU49386.1"/>
    <property type="molecule type" value="Genomic_DNA"/>
</dbReference>
<keyword evidence="1" id="KW-0521">NADP</keyword>
<dbReference type="InterPro" id="IPR020843">
    <property type="entry name" value="ER"/>
</dbReference>
<evidence type="ECO:0000259" key="2">
    <source>
        <dbReference type="SMART" id="SM00829"/>
    </source>
</evidence>
<gene>
    <name evidence="3" type="ORF">SVA_2838</name>
</gene>